<dbReference type="Proteomes" id="UP001341281">
    <property type="component" value="Chromosome 01"/>
</dbReference>
<dbReference type="AlphaFoldDB" id="A0AAQ3PP69"/>
<sequence length="75" mass="8211">MAGGNKGGAGKRHIDSSKLPPRDNWNEEDAYFAGEFDNEDPTDPESSDDDREEEALPEEPPSLGSKDSDGYNPKE</sequence>
<organism evidence="2 3">
    <name type="scientific">Paspalum notatum var. saurae</name>
    <dbReference type="NCBI Taxonomy" id="547442"/>
    <lineage>
        <taxon>Eukaryota</taxon>
        <taxon>Viridiplantae</taxon>
        <taxon>Streptophyta</taxon>
        <taxon>Embryophyta</taxon>
        <taxon>Tracheophyta</taxon>
        <taxon>Spermatophyta</taxon>
        <taxon>Magnoliopsida</taxon>
        <taxon>Liliopsida</taxon>
        <taxon>Poales</taxon>
        <taxon>Poaceae</taxon>
        <taxon>PACMAD clade</taxon>
        <taxon>Panicoideae</taxon>
        <taxon>Andropogonodae</taxon>
        <taxon>Paspaleae</taxon>
        <taxon>Paspalinae</taxon>
        <taxon>Paspalum</taxon>
    </lineage>
</organism>
<proteinExistence type="predicted"/>
<feature type="compositionally biased region" description="Basic and acidic residues" evidence="1">
    <location>
        <begin position="66"/>
        <end position="75"/>
    </location>
</feature>
<name>A0AAQ3PP69_PASNO</name>
<evidence type="ECO:0000313" key="2">
    <source>
        <dbReference type="EMBL" id="WVZ50541.1"/>
    </source>
</evidence>
<protein>
    <submittedName>
        <fullName evidence="2">Uncharacterized protein</fullName>
    </submittedName>
</protein>
<reference evidence="2 3" key="1">
    <citation type="submission" date="2024-02" db="EMBL/GenBank/DDBJ databases">
        <title>High-quality chromosome-scale genome assembly of Pensacola bahiagrass (Paspalum notatum Flugge var. saurae).</title>
        <authorList>
            <person name="Vega J.M."/>
            <person name="Podio M."/>
            <person name="Orjuela J."/>
            <person name="Siena L.A."/>
            <person name="Pessino S.C."/>
            <person name="Combes M.C."/>
            <person name="Mariac C."/>
            <person name="Albertini E."/>
            <person name="Pupilli F."/>
            <person name="Ortiz J.P.A."/>
            <person name="Leblanc O."/>
        </authorList>
    </citation>
    <scope>NUCLEOTIDE SEQUENCE [LARGE SCALE GENOMIC DNA]</scope>
    <source>
        <strain evidence="2">R1</strain>
        <tissue evidence="2">Leaf</tissue>
    </source>
</reference>
<dbReference type="EMBL" id="CP144745">
    <property type="protein sequence ID" value="WVZ50541.1"/>
    <property type="molecule type" value="Genomic_DNA"/>
</dbReference>
<gene>
    <name evidence="2" type="ORF">U9M48_001783</name>
</gene>
<evidence type="ECO:0000256" key="1">
    <source>
        <dbReference type="SAM" id="MobiDB-lite"/>
    </source>
</evidence>
<feature type="region of interest" description="Disordered" evidence="1">
    <location>
        <begin position="1"/>
        <end position="75"/>
    </location>
</feature>
<evidence type="ECO:0000313" key="3">
    <source>
        <dbReference type="Proteomes" id="UP001341281"/>
    </source>
</evidence>
<keyword evidence="3" id="KW-1185">Reference proteome</keyword>
<accession>A0AAQ3PP69</accession>
<feature type="compositionally biased region" description="Acidic residues" evidence="1">
    <location>
        <begin position="26"/>
        <end position="57"/>
    </location>
</feature>
<feature type="compositionally biased region" description="Basic and acidic residues" evidence="1">
    <location>
        <begin position="12"/>
        <end position="25"/>
    </location>
</feature>